<name>A0A5N5GP55_9ROSA</name>
<accession>A0A5N5GP55</accession>
<proteinExistence type="predicted"/>
<evidence type="ECO:0000256" key="1">
    <source>
        <dbReference type="SAM" id="MobiDB-lite"/>
    </source>
</evidence>
<comment type="caution">
    <text evidence="2">The sequence shown here is derived from an EMBL/GenBank/DDBJ whole genome shotgun (WGS) entry which is preliminary data.</text>
</comment>
<dbReference type="EMBL" id="SMOL01000402">
    <property type="protein sequence ID" value="KAB2616533.1"/>
    <property type="molecule type" value="Genomic_DNA"/>
</dbReference>
<dbReference type="Proteomes" id="UP000327157">
    <property type="component" value="Chromosome 3"/>
</dbReference>
<reference evidence="2 3" key="1">
    <citation type="submission" date="2019-09" db="EMBL/GenBank/DDBJ databases">
        <authorList>
            <person name="Ou C."/>
        </authorList>
    </citation>
    <scope>NUCLEOTIDE SEQUENCE [LARGE SCALE GENOMIC DNA]</scope>
    <source>
        <strain evidence="2">S2</strain>
        <tissue evidence="2">Leaf</tissue>
    </source>
</reference>
<dbReference type="AlphaFoldDB" id="A0A5N5GP55"/>
<gene>
    <name evidence="2" type="ORF">D8674_023121</name>
</gene>
<organism evidence="2 3">
    <name type="scientific">Pyrus ussuriensis x Pyrus communis</name>
    <dbReference type="NCBI Taxonomy" id="2448454"/>
    <lineage>
        <taxon>Eukaryota</taxon>
        <taxon>Viridiplantae</taxon>
        <taxon>Streptophyta</taxon>
        <taxon>Embryophyta</taxon>
        <taxon>Tracheophyta</taxon>
        <taxon>Spermatophyta</taxon>
        <taxon>Magnoliopsida</taxon>
        <taxon>eudicotyledons</taxon>
        <taxon>Gunneridae</taxon>
        <taxon>Pentapetalae</taxon>
        <taxon>rosids</taxon>
        <taxon>fabids</taxon>
        <taxon>Rosales</taxon>
        <taxon>Rosaceae</taxon>
        <taxon>Amygdaloideae</taxon>
        <taxon>Maleae</taxon>
        <taxon>Pyrus</taxon>
    </lineage>
</organism>
<evidence type="ECO:0000313" key="2">
    <source>
        <dbReference type="EMBL" id="KAB2616533.1"/>
    </source>
</evidence>
<reference evidence="2 3" key="3">
    <citation type="submission" date="2019-11" db="EMBL/GenBank/DDBJ databases">
        <title>A de novo genome assembly of a pear dwarfing rootstock.</title>
        <authorList>
            <person name="Wang F."/>
            <person name="Wang J."/>
            <person name="Li S."/>
            <person name="Zhang Y."/>
            <person name="Fang M."/>
            <person name="Ma L."/>
            <person name="Zhao Y."/>
            <person name="Jiang S."/>
        </authorList>
    </citation>
    <scope>NUCLEOTIDE SEQUENCE [LARGE SCALE GENOMIC DNA]</scope>
    <source>
        <strain evidence="2">S2</strain>
        <tissue evidence="2">Leaf</tissue>
    </source>
</reference>
<sequence length="157" mass="17655">MLYDKEGCEHGGDWLLEECIILPSVVVGADDSDHEIGKVILWRLIQKNSRSGNKKNCSKKKHEKPAKKKARKQVKEKLAKTRARNEVGSQNTTSVITHTIDESNYKMISDANNHDQQCISSIDGSTMPTNYSDRDYVPISLVSEGGESLLKDEDFLF</sequence>
<evidence type="ECO:0000313" key="3">
    <source>
        <dbReference type="Proteomes" id="UP000327157"/>
    </source>
</evidence>
<keyword evidence="3" id="KW-1185">Reference proteome</keyword>
<feature type="compositionally biased region" description="Basic residues" evidence="1">
    <location>
        <begin position="52"/>
        <end position="72"/>
    </location>
</feature>
<feature type="region of interest" description="Disordered" evidence="1">
    <location>
        <begin position="50"/>
        <end position="95"/>
    </location>
</feature>
<feature type="compositionally biased region" description="Basic and acidic residues" evidence="1">
    <location>
        <begin position="73"/>
        <end position="85"/>
    </location>
</feature>
<reference evidence="3" key="2">
    <citation type="submission" date="2019-10" db="EMBL/GenBank/DDBJ databases">
        <title>A de novo genome assembly of a pear dwarfing rootstock.</title>
        <authorList>
            <person name="Wang F."/>
            <person name="Wang J."/>
            <person name="Li S."/>
            <person name="Zhang Y."/>
            <person name="Fang M."/>
            <person name="Ma L."/>
            <person name="Zhao Y."/>
            <person name="Jiang S."/>
        </authorList>
    </citation>
    <scope>NUCLEOTIDE SEQUENCE [LARGE SCALE GENOMIC DNA]</scope>
</reference>
<protein>
    <submittedName>
        <fullName evidence="2">NAC transcription factor 29-like</fullName>
    </submittedName>
</protein>